<dbReference type="InterPro" id="IPR024465">
    <property type="entry name" value="DUF2399"/>
</dbReference>
<dbReference type="InterPro" id="IPR013495">
    <property type="entry name" value="CHP02679"/>
</dbReference>
<dbReference type="Pfam" id="PF09664">
    <property type="entry name" value="DUF2399"/>
    <property type="match status" value="1"/>
</dbReference>
<dbReference type="EMBL" id="PVTL01000001">
    <property type="protein sequence ID" value="PRY70611.1"/>
    <property type="molecule type" value="Genomic_DNA"/>
</dbReference>
<name>A0A2T0VK57_9MICO</name>
<keyword evidence="4" id="KW-1185">Reference proteome</keyword>
<accession>A0A2T0VK57</accession>
<feature type="domain" description="DUF2399" evidence="1">
    <location>
        <begin position="260"/>
        <end position="413"/>
    </location>
</feature>
<dbReference type="AlphaFoldDB" id="A0A2T0VK57"/>
<feature type="domain" description="Conserved hypothetical protein CHP02679 N terminus" evidence="2">
    <location>
        <begin position="31"/>
        <end position="237"/>
    </location>
</feature>
<dbReference type="Pfam" id="PF11796">
    <property type="entry name" value="DUF3323"/>
    <property type="match status" value="1"/>
</dbReference>
<comment type="caution">
    <text evidence="3">The sequence shown here is derived from an EMBL/GenBank/DDBJ whole genome shotgun (WGS) entry which is preliminary data.</text>
</comment>
<gene>
    <name evidence="3" type="ORF">B0I08_101748</name>
</gene>
<dbReference type="NCBIfam" id="TIGR02679">
    <property type="entry name" value="TIGR02679 family protein"/>
    <property type="match status" value="1"/>
</dbReference>
<evidence type="ECO:0000259" key="1">
    <source>
        <dbReference type="Pfam" id="PF09664"/>
    </source>
</evidence>
<evidence type="ECO:0000259" key="2">
    <source>
        <dbReference type="Pfam" id="PF11796"/>
    </source>
</evidence>
<organism evidence="3 4">
    <name type="scientific">Glaciihabitans tibetensis</name>
    <dbReference type="NCBI Taxonomy" id="1266600"/>
    <lineage>
        <taxon>Bacteria</taxon>
        <taxon>Bacillati</taxon>
        <taxon>Actinomycetota</taxon>
        <taxon>Actinomycetes</taxon>
        <taxon>Micrococcales</taxon>
        <taxon>Microbacteriaceae</taxon>
        <taxon>Glaciihabitans</taxon>
    </lineage>
</organism>
<dbReference type="Proteomes" id="UP000237983">
    <property type="component" value="Unassembled WGS sequence"/>
</dbReference>
<reference evidence="3 4" key="1">
    <citation type="submission" date="2018-03" db="EMBL/GenBank/DDBJ databases">
        <title>Genomic Encyclopedia of Type Strains, Phase III (KMG-III): the genomes of soil and plant-associated and newly described type strains.</title>
        <authorList>
            <person name="Whitman W."/>
        </authorList>
    </citation>
    <scope>NUCLEOTIDE SEQUENCE [LARGE SCALE GENOMIC DNA]</scope>
    <source>
        <strain evidence="3 4">CGMCC 1.12484</strain>
    </source>
</reference>
<sequence>MGRLRRLLDTPDTAWLLARMRTRLENSGELKGWLVRPAATSAERVAASRLAGHAVRAGQSASVSLDELDEMLRRTGVWPQGLVSAVVALTGAVVSRQDRSAERDAWLRVTDTLRQISAQRPPLLAWVDGVIRTGALKRVAGSAPAALRLAEQLVTVANALPSPGESVAAFATRLFANPNALDPQAPLGTIAARLAAAQGALHTDAVQDSARWRREAWQSVGLVVDELSSTVLVIGLPGDDSGPTARALAALHPVGQPTILTLRQLNTDGVGMTPPHVFVCENAAVVAAAADRLGATCPPVVCTAGQPGAAVIALLEMLSAGGAVLHYHGDFDWDGLATARAFTRRVAWVPWRFDSDAYGDALALSAQTPSAQSAPLAGVPGESPWDRTLATAMGVSGLKVEEEVVLDLLLGDLAAAAK</sequence>
<dbReference type="InterPro" id="IPR024466">
    <property type="entry name" value="CHP02679_N"/>
</dbReference>
<evidence type="ECO:0000313" key="4">
    <source>
        <dbReference type="Proteomes" id="UP000237983"/>
    </source>
</evidence>
<protein>
    <submittedName>
        <fullName evidence="3">Uncharacterized protein (TIGR02679 family)</fullName>
    </submittedName>
</protein>
<evidence type="ECO:0000313" key="3">
    <source>
        <dbReference type="EMBL" id="PRY70611.1"/>
    </source>
</evidence>
<proteinExistence type="predicted"/>